<dbReference type="InterPro" id="IPR009057">
    <property type="entry name" value="Homeodomain-like_sf"/>
</dbReference>
<dbReference type="InterPro" id="IPR015495">
    <property type="entry name" value="Myb_TF_plants"/>
</dbReference>
<feature type="domain" description="HTH myb-type" evidence="7">
    <location>
        <begin position="66"/>
        <end position="116"/>
    </location>
</feature>
<dbReference type="SUPFAM" id="SSF46689">
    <property type="entry name" value="Homeodomain-like"/>
    <property type="match status" value="1"/>
</dbReference>
<evidence type="ECO:0000256" key="5">
    <source>
        <dbReference type="SAM" id="MobiDB-lite"/>
    </source>
</evidence>
<dbReference type="PANTHER" id="PTHR10641">
    <property type="entry name" value="MYB FAMILY TRANSCRIPTION FACTOR"/>
    <property type="match status" value="1"/>
</dbReference>
<proteinExistence type="evidence at transcript level"/>
<evidence type="ECO:0000256" key="2">
    <source>
        <dbReference type="ARBA" id="ARBA00022737"/>
    </source>
</evidence>
<reference evidence="8" key="1">
    <citation type="journal article" date="2020" name="bioRxiv">
        <title>Subfunctionalization of paralog transcription factors contributes to regulation of alkaloid pathway branch choice in Catharanthus roseus.</title>
        <authorList>
            <person name="Colinas M."/>
            <person name="Pollier J."/>
            <person name="Vaneechoutte D."/>
            <person name="Malat D.G."/>
            <person name="Schweizer F."/>
            <person name="De Milde L."/>
            <person name="De Clercq R."/>
            <person name="Guedes J.G."/>
            <person name="Martinez-Cortes T."/>
            <person name="Molina Hidalgo F.J."/>
            <person name="Sottomayor M."/>
            <person name="Vandepoele K."/>
            <person name="Goossens A."/>
        </authorList>
    </citation>
    <scope>NUCLEOTIDE SEQUENCE</scope>
</reference>
<protein>
    <submittedName>
        <fullName evidence="8">MYB96b</fullName>
    </submittedName>
</protein>
<evidence type="ECO:0000259" key="7">
    <source>
        <dbReference type="PROSITE" id="PS51294"/>
    </source>
</evidence>
<feature type="domain" description="HTH myb-type" evidence="7">
    <location>
        <begin position="9"/>
        <end position="65"/>
    </location>
</feature>
<dbReference type="SMART" id="SM00717">
    <property type="entry name" value="SANT"/>
    <property type="match status" value="2"/>
</dbReference>
<dbReference type="CDD" id="cd00167">
    <property type="entry name" value="SANT"/>
    <property type="match status" value="2"/>
</dbReference>
<feature type="region of interest" description="Disordered" evidence="5">
    <location>
        <begin position="119"/>
        <end position="143"/>
    </location>
</feature>
<feature type="compositionally biased region" description="Polar residues" evidence="5">
    <location>
        <begin position="225"/>
        <end position="241"/>
    </location>
</feature>
<dbReference type="Gene3D" id="1.10.10.60">
    <property type="entry name" value="Homeodomain-like"/>
    <property type="match status" value="2"/>
</dbReference>
<keyword evidence="4" id="KW-0539">Nucleus</keyword>
<dbReference type="OrthoDB" id="2143914at2759"/>
<dbReference type="PROSITE" id="PS51294">
    <property type="entry name" value="HTH_MYB"/>
    <property type="match status" value="2"/>
</dbReference>
<dbReference type="EMBL" id="MT415009">
    <property type="protein sequence ID" value="QTJ02294.1"/>
    <property type="molecule type" value="mRNA"/>
</dbReference>
<accession>A0A8A6LT39</accession>
<evidence type="ECO:0000256" key="3">
    <source>
        <dbReference type="ARBA" id="ARBA00023125"/>
    </source>
</evidence>
<dbReference type="GO" id="GO:0003677">
    <property type="term" value="F:DNA binding"/>
    <property type="evidence" value="ECO:0007669"/>
    <property type="project" value="UniProtKB-KW"/>
</dbReference>
<dbReference type="Pfam" id="PF00249">
    <property type="entry name" value="Myb_DNA-binding"/>
    <property type="match status" value="2"/>
</dbReference>
<evidence type="ECO:0000259" key="6">
    <source>
        <dbReference type="PROSITE" id="PS50090"/>
    </source>
</evidence>
<dbReference type="GO" id="GO:0009733">
    <property type="term" value="P:response to auxin"/>
    <property type="evidence" value="ECO:0007669"/>
    <property type="project" value="TreeGrafter"/>
</dbReference>
<feature type="region of interest" description="Disordered" evidence="5">
    <location>
        <begin position="211"/>
        <end position="241"/>
    </location>
</feature>
<dbReference type="GO" id="GO:0005634">
    <property type="term" value="C:nucleus"/>
    <property type="evidence" value="ECO:0007669"/>
    <property type="project" value="UniProtKB-SubCell"/>
</dbReference>
<name>A0A8A6LT39_CATRO</name>
<dbReference type="FunFam" id="1.10.10.60:FF:000001">
    <property type="entry name" value="MYB-related transcription factor"/>
    <property type="match status" value="1"/>
</dbReference>
<evidence type="ECO:0000256" key="4">
    <source>
        <dbReference type="ARBA" id="ARBA00023242"/>
    </source>
</evidence>
<comment type="subcellular location">
    <subcellularLocation>
        <location evidence="1">Nucleus</location>
    </subcellularLocation>
</comment>
<sequence length="324" mass="36129">MGRPPCCDKVGVKKGPWTPEEDIMLVSYVQEYGPGNWRAVPTNTGLRRCSKSCRLRWTNYLRPGIKRGSFTDQEEKMIIQLQALLGNKWAAIASYLPERTDNDIKNYWNTHLKKKLKMLQTGPDPCSRNGFSSSQSASKGQWERRLQADIKTAKQALQDALTLDGTSSPVPDSKGLFSLAETGGQASNNSNTYASSTENIARLLKDWARNSSNSKSKKQSKSSSTQHSFNYPANEYSTSSSVESKNGIELSEAFESLFGFESFDSSNSEFSQSTSPEASLFQGESKPEITQVPLAMLENWLFDESSIQGKDLTNFSFDHDEDLF</sequence>
<gene>
    <name evidence="8" type="primary">MYB96b</name>
</gene>
<feature type="compositionally biased region" description="Polar residues" evidence="5">
    <location>
        <begin position="129"/>
        <end position="139"/>
    </location>
</feature>
<dbReference type="InterPro" id="IPR017930">
    <property type="entry name" value="Myb_dom"/>
</dbReference>
<feature type="domain" description="Myb-like" evidence="6">
    <location>
        <begin position="62"/>
        <end position="112"/>
    </location>
</feature>
<evidence type="ECO:0000313" key="8">
    <source>
        <dbReference type="EMBL" id="QTJ02294.1"/>
    </source>
</evidence>
<dbReference type="PROSITE" id="PS50090">
    <property type="entry name" value="MYB_LIKE"/>
    <property type="match status" value="2"/>
</dbReference>
<feature type="region of interest" description="Disordered" evidence="5">
    <location>
        <begin position="163"/>
        <end position="194"/>
    </location>
</feature>
<dbReference type="PANTHER" id="PTHR10641:SF1356">
    <property type="entry name" value="OS07G0484700 PROTEIN"/>
    <property type="match status" value="1"/>
</dbReference>
<evidence type="ECO:0000256" key="1">
    <source>
        <dbReference type="ARBA" id="ARBA00004123"/>
    </source>
</evidence>
<dbReference type="AlphaFoldDB" id="A0A8A6LT39"/>
<keyword evidence="3" id="KW-0238">DNA-binding</keyword>
<organism evidence="8">
    <name type="scientific">Catharanthus roseus</name>
    <name type="common">Madagascar periwinkle</name>
    <name type="synonym">Vinca rosea</name>
    <dbReference type="NCBI Taxonomy" id="4058"/>
    <lineage>
        <taxon>Eukaryota</taxon>
        <taxon>Viridiplantae</taxon>
        <taxon>Streptophyta</taxon>
        <taxon>Embryophyta</taxon>
        <taxon>Tracheophyta</taxon>
        <taxon>Spermatophyta</taxon>
        <taxon>Magnoliopsida</taxon>
        <taxon>eudicotyledons</taxon>
        <taxon>Gunneridae</taxon>
        <taxon>Pentapetalae</taxon>
        <taxon>asterids</taxon>
        <taxon>lamiids</taxon>
        <taxon>Gentianales</taxon>
        <taxon>Apocynaceae</taxon>
        <taxon>Rauvolfioideae</taxon>
        <taxon>Vinceae</taxon>
        <taxon>Catharanthinae</taxon>
        <taxon>Catharanthus</taxon>
    </lineage>
</organism>
<keyword evidence="2" id="KW-0677">Repeat</keyword>
<dbReference type="InterPro" id="IPR001005">
    <property type="entry name" value="SANT/Myb"/>
</dbReference>
<feature type="domain" description="Myb-like" evidence="6">
    <location>
        <begin position="9"/>
        <end position="61"/>
    </location>
</feature>